<dbReference type="RefSeq" id="XP_060441394.1">
    <property type="nucleotide sequence ID" value="XM_060591073.1"/>
</dbReference>
<gene>
    <name evidence="1" type="ORF">BDP81DRAFT_435714</name>
</gene>
<dbReference type="AlphaFoldDB" id="A0AAI9ZIU8"/>
<evidence type="ECO:0000313" key="2">
    <source>
        <dbReference type="Proteomes" id="UP001243989"/>
    </source>
</evidence>
<organism evidence="1 2">
    <name type="scientific">Colletotrichum phormii</name>
    <dbReference type="NCBI Taxonomy" id="359342"/>
    <lineage>
        <taxon>Eukaryota</taxon>
        <taxon>Fungi</taxon>
        <taxon>Dikarya</taxon>
        <taxon>Ascomycota</taxon>
        <taxon>Pezizomycotina</taxon>
        <taxon>Sordariomycetes</taxon>
        <taxon>Hypocreomycetidae</taxon>
        <taxon>Glomerellales</taxon>
        <taxon>Glomerellaceae</taxon>
        <taxon>Colletotrichum</taxon>
        <taxon>Colletotrichum acutatum species complex</taxon>
    </lineage>
</organism>
<dbReference type="Proteomes" id="UP001243989">
    <property type="component" value="Unassembled WGS sequence"/>
</dbReference>
<accession>A0AAI9ZIU8</accession>
<name>A0AAI9ZIU8_9PEZI</name>
<protein>
    <submittedName>
        <fullName evidence="1">Uncharacterized protein</fullName>
    </submittedName>
</protein>
<proteinExistence type="predicted"/>
<dbReference type="GeneID" id="85475935"/>
<reference evidence="1" key="1">
    <citation type="submission" date="2021-06" db="EMBL/GenBank/DDBJ databases">
        <title>Comparative genomics, transcriptomics and evolutionary studies reveal genomic signatures of adaptation to plant cell wall in hemibiotrophic fungi.</title>
        <authorList>
            <consortium name="DOE Joint Genome Institute"/>
            <person name="Baroncelli R."/>
            <person name="Diaz J.F."/>
            <person name="Benocci T."/>
            <person name="Peng M."/>
            <person name="Battaglia E."/>
            <person name="Haridas S."/>
            <person name="Andreopoulos W."/>
            <person name="Labutti K."/>
            <person name="Pangilinan J."/>
            <person name="Floch G.L."/>
            <person name="Makela M.R."/>
            <person name="Henrissat B."/>
            <person name="Grigoriev I.V."/>
            <person name="Crouch J.A."/>
            <person name="De Vries R.P."/>
            <person name="Sukno S.A."/>
            <person name="Thon M.R."/>
        </authorList>
    </citation>
    <scope>NUCLEOTIDE SEQUENCE</scope>
    <source>
        <strain evidence="1">CBS 102054</strain>
    </source>
</reference>
<evidence type="ECO:0000313" key="1">
    <source>
        <dbReference type="EMBL" id="KAK1625399.1"/>
    </source>
</evidence>
<comment type="caution">
    <text evidence="1">The sequence shown here is derived from an EMBL/GenBank/DDBJ whole genome shotgun (WGS) entry which is preliminary data.</text>
</comment>
<dbReference type="EMBL" id="JAHMHQ010000020">
    <property type="protein sequence ID" value="KAK1625399.1"/>
    <property type="molecule type" value="Genomic_DNA"/>
</dbReference>
<sequence length="66" mass="6980">MKLISVQHDVATPLSSGFPTRRGAGSLRCPGCLVVLGWRYVPGATCIALNIKVAGQFGAWTVKPLL</sequence>
<keyword evidence="2" id="KW-1185">Reference proteome</keyword>